<proteinExistence type="predicted"/>
<protein>
    <recommendedName>
        <fullName evidence="1">DUF4218 domain-containing protein</fullName>
    </recommendedName>
</protein>
<comment type="caution">
    <text evidence="2">The sequence shown here is derived from an EMBL/GenBank/DDBJ whole genome shotgun (WGS) entry which is preliminary data.</text>
</comment>
<keyword evidence="3" id="KW-1185">Reference proteome</keyword>
<dbReference type="EMBL" id="JAIVGD010000028">
    <property type="protein sequence ID" value="KAH0738134.1"/>
    <property type="molecule type" value="Genomic_DNA"/>
</dbReference>
<organism evidence="2 3">
    <name type="scientific">Solanum tuberosum</name>
    <name type="common">Potato</name>
    <dbReference type="NCBI Taxonomy" id="4113"/>
    <lineage>
        <taxon>Eukaryota</taxon>
        <taxon>Viridiplantae</taxon>
        <taxon>Streptophyta</taxon>
        <taxon>Embryophyta</taxon>
        <taxon>Tracheophyta</taxon>
        <taxon>Spermatophyta</taxon>
        <taxon>Magnoliopsida</taxon>
        <taxon>eudicotyledons</taxon>
        <taxon>Gunneridae</taxon>
        <taxon>Pentapetalae</taxon>
        <taxon>asterids</taxon>
        <taxon>lamiids</taxon>
        <taxon>Solanales</taxon>
        <taxon>Solanaceae</taxon>
        <taxon>Solanoideae</taxon>
        <taxon>Solaneae</taxon>
        <taxon>Solanum</taxon>
    </lineage>
</organism>
<reference evidence="2 3" key="1">
    <citation type="journal article" date="2021" name="bioRxiv">
        <title>Chromosome-scale and haplotype-resolved genome assembly of a tetraploid potato cultivar.</title>
        <authorList>
            <person name="Sun H."/>
            <person name="Jiao W.-B."/>
            <person name="Krause K."/>
            <person name="Campoy J.A."/>
            <person name="Goel M."/>
            <person name="Folz-Donahue K."/>
            <person name="Kukat C."/>
            <person name="Huettel B."/>
            <person name="Schneeberger K."/>
        </authorList>
    </citation>
    <scope>NUCLEOTIDE SEQUENCE [LARGE SCALE GENOMIC DNA]</scope>
    <source>
        <strain evidence="2">SolTubOtavaFocal</strain>
        <tissue evidence="2">Leaves</tissue>
    </source>
</reference>
<dbReference type="InterPro" id="IPR025452">
    <property type="entry name" value="DUF4218"/>
</dbReference>
<feature type="domain" description="DUF4218" evidence="1">
    <location>
        <begin position="147"/>
        <end position="260"/>
    </location>
</feature>
<evidence type="ECO:0000313" key="3">
    <source>
        <dbReference type="Proteomes" id="UP000826656"/>
    </source>
</evidence>
<gene>
    <name evidence="2" type="ORF">KY290_036839</name>
</gene>
<dbReference type="Pfam" id="PF13960">
    <property type="entry name" value="DUF4218"/>
    <property type="match status" value="1"/>
</dbReference>
<dbReference type="PANTHER" id="PTHR48258">
    <property type="entry name" value="DUF4218 DOMAIN-CONTAINING PROTEIN-RELATED"/>
    <property type="match status" value="1"/>
</dbReference>
<accession>A0ABQ7TV53</accession>
<dbReference type="Proteomes" id="UP000826656">
    <property type="component" value="Unassembled WGS sequence"/>
</dbReference>
<evidence type="ECO:0000313" key="2">
    <source>
        <dbReference type="EMBL" id="KAH0738134.1"/>
    </source>
</evidence>
<name>A0ABQ7TV53_SOLTU</name>
<evidence type="ECO:0000259" key="1">
    <source>
        <dbReference type="Pfam" id="PF13960"/>
    </source>
</evidence>
<sequence>MLRHNLDVMYIEKNIIDSIIGTLLDISGKTKDHPNARYDLKEMGIRKSLQPKDTKDGRKVKLPKTCFSMSKGEKSIFCGVLKKAKLPDGSTSNISGCVKLAERKISNYKTHDAHFMLHYLLPIPIKSIFRDHVVIPLIRLSSFFRPLCQKVITLEELDLLELEIKETLYQLERIFPPSFFDIMIHLSVHLAKEVRLVGPVQLRWMYSPEREMGTFKSYFRNRRHPEGCIAEARLVTDCLNSCSRYFHEGVQTKFNRRPRIDDECRSPDVQTSNLFPNRGCPLGGKKGEPTFLDNKSRHQAHGYILNNCDEVIEYIREHELEDPYDDDKHYVMKTVSRDLFSMSDEAESDVPQSYINEPYDQSMGPSIPEDNGEVDLVRSDIPATVIKVYPREFVVEELEHESEDEDEDEFDINDTS</sequence>